<sequence length="59" mass="6824">DIPLDEYKAIIGDIDQRVHQPSKRTVKRDILGRAYKIFLSRAGKMDNKNIILTPTTSRR</sequence>
<reference evidence="1" key="1">
    <citation type="submission" date="2020-07" db="EMBL/GenBank/DDBJ databases">
        <authorList>
            <person name="Pettersson B.M.F."/>
            <person name="Behra P.R.K."/>
            <person name="Ramesh M."/>
            <person name="Das S."/>
            <person name="Dasgupta S."/>
            <person name="Kirsebom L.A."/>
        </authorList>
    </citation>
    <scope>NUCLEOTIDE SEQUENCE</scope>
    <source>
        <strain evidence="1">DSM 45406</strain>
    </source>
</reference>
<evidence type="ECO:0000313" key="2">
    <source>
        <dbReference type="Proteomes" id="UP001140272"/>
    </source>
</evidence>
<name>A0A9X2YBM9_9MYCO</name>
<evidence type="ECO:0000313" key="1">
    <source>
        <dbReference type="EMBL" id="MCV7070228.1"/>
    </source>
</evidence>
<reference evidence="1" key="2">
    <citation type="journal article" date="2022" name="BMC Genomics">
        <title>Comparative genome analysis of mycobacteria focusing on tRNA and non-coding RNA.</title>
        <authorList>
            <person name="Behra P.R.K."/>
            <person name="Pettersson B.M.F."/>
            <person name="Ramesh M."/>
            <person name="Das S."/>
            <person name="Dasgupta S."/>
            <person name="Kirsebom L.A."/>
        </authorList>
    </citation>
    <scope>NUCLEOTIDE SEQUENCE</scope>
    <source>
        <strain evidence="1">DSM 45406</strain>
    </source>
</reference>
<accession>A0A9X2YBM9</accession>
<proteinExistence type="predicted"/>
<feature type="non-terminal residue" evidence="1">
    <location>
        <position position="1"/>
    </location>
</feature>
<organism evidence="1 2">
    <name type="scientific">Mycolicibacterium rufum</name>
    <dbReference type="NCBI Taxonomy" id="318424"/>
    <lineage>
        <taxon>Bacteria</taxon>
        <taxon>Bacillati</taxon>
        <taxon>Actinomycetota</taxon>
        <taxon>Actinomycetes</taxon>
        <taxon>Mycobacteriales</taxon>
        <taxon>Mycobacteriaceae</taxon>
        <taxon>Mycolicibacterium</taxon>
    </lineage>
</organism>
<gene>
    <name evidence="1" type="ORF">H7H73_06710</name>
</gene>
<dbReference type="EMBL" id="JACKRN010000234">
    <property type="protein sequence ID" value="MCV7070228.1"/>
    <property type="molecule type" value="Genomic_DNA"/>
</dbReference>
<dbReference type="AlphaFoldDB" id="A0A9X2YBM9"/>
<comment type="caution">
    <text evidence="1">The sequence shown here is derived from an EMBL/GenBank/DDBJ whole genome shotgun (WGS) entry which is preliminary data.</text>
</comment>
<dbReference type="Proteomes" id="UP001140272">
    <property type="component" value="Unassembled WGS sequence"/>
</dbReference>
<protein>
    <submittedName>
        <fullName evidence="1">Uncharacterized protein</fullName>
    </submittedName>
</protein>